<dbReference type="PANTHER" id="PTHR36423:SF2">
    <property type="entry name" value="AFR070WP"/>
    <property type="match status" value="1"/>
</dbReference>
<gene>
    <name evidence="1" type="ORF">LNTAR_18765</name>
</gene>
<evidence type="ECO:0000313" key="2">
    <source>
        <dbReference type="Proteomes" id="UP000004947"/>
    </source>
</evidence>
<dbReference type="PIRSF" id="PIRSF028139">
    <property type="entry name" value="DOPA-diox_rel_Mll2280"/>
    <property type="match status" value="1"/>
</dbReference>
<sequence>MNSSPRPINNYESYHAHVYFNDSTESLAQQIYTSIDKEFNFDLGRIHLKPVGPHTQWMFQVAFTANDFETFINWLESNRQDLSILIHPLSGDNYQDHSEHAQWLGQKLELDLKIFEH</sequence>
<dbReference type="Pfam" id="PF08883">
    <property type="entry name" value="DOPA_dioxygen"/>
    <property type="match status" value="1"/>
</dbReference>
<dbReference type="PANTHER" id="PTHR36423">
    <property type="entry name" value="AFR070WP"/>
    <property type="match status" value="1"/>
</dbReference>
<evidence type="ECO:0000313" key="1">
    <source>
        <dbReference type="EMBL" id="EDM26718.1"/>
    </source>
</evidence>
<dbReference type="Proteomes" id="UP000004947">
    <property type="component" value="Unassembled WGS sequence"/>
</dbReference>
<proteinExistence type="predicted"/>
<organism evidence="1 2">
    <name type="scientific">Lentisphaera araneosa HTCC2155</name>
    <dbReference type="NCBI Taxonomy" id="313628"/>
    <lineage>
        <taxon>Bacteria</taxon>
        <taxon>Pseudomonadati</taxon>
        <taxon>Lentisphaerota</taxon>
        <taxon>Lentisphaeria</taxon>
        <taxon>Lentisphaerales</taxon>
        <taxon>Lentisphaeraceae</taxon>
        <taxon>Lentisphaera</taxon>
    </lineage>
</organism>
<dbReference type="SUPFAM" id="SSF143410">
    <property type="entry name" value="DOPA-like"/>
    <property type="match status" value="1"/>
</dbReference>
<evidence type="ECO:0008006" key="3">
    <source>
        <dbReference type="Google" id="ProtNLM"/>
    </source>
</evidence>
<name>A6DNQ9_9BACT</name>
<dbReference type="AlphaFoldDB" id="A6DNQ9"/>
<dbReference type="InterPro" id="IPR023389">
    <property type="entry name" value="DOPA-like_sf"/>
</dbReference>
<dbReference type="eggNOG" id="COG3805">
    <property type="taxonomic scope" value="Bacteria"/>
</dbReference>
<dbReference type="Gene3D" id="3.30.70.1240">
    <property type="entry name" value="DOPA-like domains"/>
    <property type="match status" value="1"/>
</dbReference>
<reference evidence="1 2" key="1">
    <citation type="journal article" date="2010" name="J. Bacteriol.">
        <title>Genome sequence of Lentisphaera araneosa HTCC2155T, the type species of the order Lentisphaerales in the phylum Lentisphaerae.</title>
        <authorList>
            <person name="Thrash J.C."/>
            <person name="Cho J.C."/>
            <person name="Vergin K.L."/>
            <person name="Morris R.M."/>
            <person name="Giovannoni S.J."/>
        </authorList>
    </citation>
    <scope>NUCLEOTIDE SEQUENCE [LARGE SCALE GENOMIC DNA]</scope>
    <source>
        <strain evidence="1 2">HTCC2155</strain>
    </source>
</reference>
<dbReference type="InterPro" id="IPR014980">
    <property type="entry name" value="DOPA_dioxygen"/>
</dbReference>
<accession>A6DNQ9</accession>
<dbReference type="STRING" id="313628.LNTAR_18765"/>
<protein>
    <recommendedName>
        <fullName evidence="3">4,5-dioxygenase</fullName>
    </recommendedName>
</protein>
<keyword evidence="2" id="KW-1185">Reference proteome</keyword>
<comment type="caution">
    <text evidence="1">The sequence shown here is derived from an EMBL/GenBank/DDBJ whole genome shotgun (WGS) entry which is preliminary data.</text>
</comment>
<dbReference type="EMBL" id="ABCK01000014">
    <property type="protein sequence ID" value="EDM26718.1"/>
    <property type="molecule type" value="Genomic_DNA"/>
</dbReference>
<dbReference type="OrthoDB" id="572228at2"/>